<dbReference type="Gene3D" id="3.30.428.70">
    <property type="match status" value="1"/>
</dbReference>
<dbReference type="AlphaFoldDB" id="A0A4Z1NWR5"/>
<dbReference type="InterPro" id="IPR036265">
    <property type="entry name" value="HIT-like_sf"/>
</dbReference>
<accession>A0A4Z1NWR5</accession>
<feature type="domain" description="ATP adenylyltransferase C-terminal" evidence="2">
    <location>
        <begin position="211"/>
        <end position="343"/>
    </location>
</feature>
<comment type="caution">
    <text evidence="4">The sequence shown here is derived from an EMBL/GenBank/DDBJ whole genome shotgun (WGS) entry which is preliminary data.</text>
</comment>
<dbReference type="InterPro" id="IPR043171">
    <property type="entry name" value="Ap4A_phos1/2-like"/>
</dbReference>
<dbReference type="InterPro" id="IPR019200">
    <property type="entry name" value="ATP_adenylylTrfase_C"/>
</dbReference>
<dbReference type="InterPro" id="IPR009163">
    <property type="entry name" value="Ap4A_phos1/2"/>
</dbReference>
<evidence type="ECO:0000313" key="4">
    <source>
        <dbReference type="EMBL" id="TID20603.1"/>
    </source>
</evidence>
<dbReference type="PANTHER" id="PTHR38420:SF3">
    <property type="entry name" value="5',5'''-P-1,P-4-TETRAPHOSPHATE PHOSPHORYLASE 2"/>
    <property type="match status" value="1"/>
</dbReference>
<dbReference type="EMBL" id="SNSC02000010">
    <property type="protein sequence ID" value="TID20603.1"/>
    <property type="molecule type" value="Genomic_DNA"/>
</dbReference>
<organism evidence="4 5">
    <name type="scientific">Venturia nashicola</name>
    <dbReference type="NCBI Taxonomy" id="86259"/>
    <lineage>
        <taxon>Eukaryota</taxon>
        <taxon>Fungi</taxon>
        <taxon>Dikarya</taxon>
        <taxon>Ascomycota</taxon>
        <taxon>Pezizomycotina</taxon>
        <taxon>Dothideomycetes</taxon>
        <taxon>Pleosporomycetidae</taxon>
        <taxon>Venturiales</taxon>
        <taxon>Venturiaceae</taxon>
        <taxon>Venturia</taxon>
    </lineage>
</organism>
<evidence type="ECO:0000313" key="5">
    <source>
        <dbReference type="Proteomes" id="UP000298493"/>
    </source>
</evidence>
<protein>
    <submittedName>
        <fullName evidence="4">5'-5'''-P-1-P-4-tetraphosphate phosphorylase 2</fullName>
    </submittedName>
</protein>
<reference evidence="4 5" key="1">
    <citation type="submission" date="2019-04" db="EMBL/GenBank/DDBJ databases">
        <title>High contiguity whole genome sequence and gene annotation resource for two Venturia nashicola isolates.</title>
        <authorList>
            <person name="Prokchorchik M."/>
            <person name="Won K."/>
            <person name="Lee Y."/>
            <person name="Choi E.D."/>
            <person name="Segonzac C."/>
            <person name="Sohn K.H."/>
        </authorList>
    </citation>
    <scope>NUCLEOTIDE SEQUENCE [LARGE SCALE GENOMIC DNA]</scope>
    <source>
        <strain evidence="4 5">PRI2</strain>
    </source>
</reference>
<dbReference type="InterPro" id="IPR045759">
    <property type="entry name" value="Ap4A_phos1/2_N"/>
</dbReference>
<sequence length="354" mass="39321">MDQNLHRSRSICKHLPAALPELVAAKYRAAKASADVAFAPSELAIIHTKGNLPFQLRFCPSLAKKPTPQIEEKPSDSKPKKNPFVDPEPALFVTHLPIENPSHFLVLNKFPIISHHFILATKEKKEQFAWLDVDDLLATYAVLREWEENSKDSGTDKLFAFFNCGPESGASQPHRHIQFLPNASMQEGMDTTGWENLSNIIAKQTIQGKVPELPIAWFGIGFAVEPNDKQLCEIYNELRLQASRATDGQGVSNMASGKPYSHNLAMTTSTMMLVPRQKDSSPVLTAEGKLPRSTTGEEKDWKVSLNGTIMAGTLMVKDKELFEYLRDDRSGAIDRVLAEACFPPIVVNKGSQKI</sequence>
<dbReference type="Pfam" id="PF09830">
    <property type="entry name" value="ATP_transf"/>
    <property type="match status" value="1"/>
</dbReference>
<dbReference type="GO" id="GO:0005524">
    <property type="term" value="F:ATP binding"/>
    <property type="evidence" value="ECO:0007669"/>
    <property type="project" value="InterPro"/>
</dbReference>
<keyword evidence="5" id="KW-1185">Reference proteome</keyword>
<dbReference type="GO" id="GO:0003877">
    <property type="term" value="F:ATP:ADP adenylyltransferase activity"/>
    <property type="evidence" value="ECO:0007669"/>
    <property type="project" value="InterPro"/>
</dbReference>
<name>A0A4Z1NWR5_9PEZI</name>
<dbReference type="GO" id="GO:0009117">
    <property type="term" value="P:nucleotide metabolic process"/>
    <property type="evidence" value="ECO:0007669"/>
    <property type="project" value="InterPro"/>
</dbReference>
<dbReference type="Pfam" id="PF19327">
    <property type="entry name" value="Ap4A_phos_N"/>
    <property type="match status" value="1"/>
</dbReference>
<evidence type="ECO:0000259" key="2">
    <source>
        <dbReference type="Pfam" id="PF09830"/>
    </source>
</evidence>
<evidence type="ECO:0000259" key="3">
    <source>
        <dbReference type="Pfam" id="PF19327"/>
    </source>
</evidence>
<evidence type="ECO:0000256" key="1">
    <source>
        <dbReference type="SAM" id="MobiDB-lite"/>
    </source>
</evidence>
<gene>
    <name evidence="4" type="ORF">E6O75_ATG05367</name>
</gene>
<feature type="region of interest" description="Disordered" evidence="1">
    <location>
        <begin position="277"/>
        <end position="298"/>
    </location>
</feature>
<dbReference type="SUPFAM" id="SSF54197">
    <property type="entry name" value="HIT-like"/>
    <property type="match status" value="1"/>
</dbReference>
<dbReference type="STRING" id="86259.A0A4Z1NWR5"/>
<proteinExistence type="predicted"/>
<dbReference type="Proteomes" id="UP000298493">
    <property type="component" value="Unassembled WGS sequence"/>
</dbReference>
<dbReference type="PANTHER" id="PTHR38420">
    <property type="entry name" value="AP-4-A PHOSPHORYLASE II"/>
    <property type="match status" value="1"/>
</dbReference>
<feature type="domain" description="Ap4A phosphorylase 1/2 N-terminal" evidence="3">
    <location>
        <begin position="16"/>
        <end position="188"/>
    </location>
</feature>